<proteinExistence type="predicted"/>
<dbReference type="Proteomes" id="UP000887565">
    <property type="component" value="Unplaced"/>
</dbReference>
<evidence type="ECO:0000313" key="1">
    <source>
        <dbReference type="Proteomes" id="UP000887565"/>
    </source>
</evidence>
<keyword evidence="1" id="KW-1185">Reference proteome</keyword>
<dbReference type="AlphaFoldDB" id="A0A915HWK7"/>
<dbReference type="WBParaSite" id="nRc.2.0.1.t05937-RA">
    <property type="protein sequence ID" value="nRc.2.0.1.t05937-RA"/>
    <property type="gene ID" value="nRc.2.0.1.g05937"/>
</dbReference>
<protein>
    <submittedName>
        <fullName evidence="2">Uncharacterized protein</fullName>
    </submittedName>
</protein>
<accession>A0A915HWK7</accession>
<evidence type="ECO:0000313" key="2">
    <source>
        <dbReference type="WBParaSite" id="nRc.2.0.1.t05937-RA"/>
    </source>
</evidence>
<organism evidence="1 2">
    <name type="scientific">Romanomermis culicivorax</name>
    <name type="common">Nematode worm</name>
    <dbReference type="NCBI Taxonomy" id="13658"/>
    <lineage>
        <taxon>Eukaryota</taxon>
        <taxon>Metazoa</taxon>
        <taxon>Ecdysozoa</taxon>
        <taxon>Nematoda</taxon>
        <taxon>Enoplea</taxon>
        <taxon>Dorylaimia</taxon>
        <taxon>Mermithida</taxon>
        <taxon>Mermithoidea</taxon>
        <taxon>Mermithidae</taxon>
        <taxon>Romanomermis</taxon>
    </lineage>
</organism>
<sequence length="79" mass="8676">MAGLSAIQRLATINFVLDALALETLSLSRGMIKLAKNGTKSIPACREGSIEIPSTTLFFNLKKVYIDCSLYETHKKMAK</sequence>
<name>A0A915HWK7_ROMCU</name>
<reference evidence="2" key="1">
    <citation type="submission" date="2022-11" db="UniProtKB">
        <authorList>
            <consortium name="WormBaseParasite"/>
        </authorList>
    </citation>
    <scope>IDENTIFICATION</scope>
</reference>